<reference evidence="2" key="1">
    <citation type="journal article" date="2022" name="bioRxiv">
        <title>Sequencing and chromosome-scale assembly of the giantPleurodeles waltlgenome.</title>
        <authorList>
            <person name="Brown T."/>
            <person name="Elewa A."/>
            <person name="Iarovenko S."/>
            <person name="Subramanian E."/>
            <person name="Araus A.J."/>
            <person name="Petzold A."/>
            <person name="Susuki M."/>
            <person name="Suzuki K.-i.T."/>
            <person name="Hayashi T."/>
            <person name="Toyoda A."/>
            <person name="Oliveira C."/>
            <person name="Osipova E."/>
            <person name="Leigh N.D."/>
            <person name="Simon A."/>
            <person name="Yun M.H."/>
        </authorList>
    </citation>
    <scope>NUCLEOTIDE SEQUENCE</scope>
    <source>
        <strain evidence="2">20211129_DDA</strain>
        <tissue evidence="2">Liver</tissue>
    </source>
</reference>
<dbReference type="Proteomes" id="UP001066276">
    <property type="component" value="Chromosome 12"/>
</dbReference>
<dbReference type="EMBL" id="JANPWB010000016">
    <property type="protein sequence ID" value="KAJ1084568.1"/>
    <property type="molecule type" value="Genomic_DNA"/>
</dbReference>
<gene>
    <name evidence="2" type="ORF">NDU88_004714</name>
</gene>
<protein>
    <submittedName>
        <fullName evidence="2">Uncharacterized protein</fullName>
    </submittedName>
</protein>
<accession>A0AAV7L7H9</accession>
<sequence>MERNFTRKPAECLGIASRVGWITHSYGTEEKTPEPRERRKQQPDNCPENQWNNQEATRHTNRPHSGESVASSGTVL</sequence>
<evidence type="ECO:0000256" key="1">
    <source>
        <dbReference type="SAM" id="MobiDB-lite"/>
    </source>
</evidence>
<evidence type="ECO:0000313" key="2">
    <source>
        <dbReference type="EMBL" id="KAJ1084568.1"/>
    </source>
</evidence>
<keyword evidence="3" id="KW-1185">Reference proteome</keyword>
<proteinExistence type="predicted"/>
<feature type="compositionally biased region" description="Polar residues" evidence="1">
    <location>
        <begin position="43"/>
        <end position="55"/>
    </location>
</feature>
<feature type="region of interest" description="Disordered" evidence="1">
    <location>
        <begin position="24"/>
        <end position="76"/>
    </location>
</feature>
<comment type="caution">
    <text evidence="2">The sequence shown here is derived from an EMBL/GenBank/DDBJ whole genome shotgun (WGS) entry which is preliminary data.</text>
</comment>
<organism evidence="2 3">
    <name type="scientific">Pleurodeles waltl</name>
    <name type="common">Iberian ribbed newt</name>
    <dbReference type="NCBI Taxonomy" id="8319"/>
    <lineage>
        <taxon>Eukaryota</taxon>
        <taxon>Metazoa</taxon>
        <taxon>Chordata</taxon>
        <taxon>Craniata</taxon>
        <taxon>Vertebrata</taxon>
        <taxon>Euteleostomi</taxon>
        <taxon>Amphibia</taxon>
        <taxon>Batrachia</taxon>
        <taxon>Caudata</taxon>
        <taxon>Salamandroidea</taxon>
        <taxon>Salamandridae</taxon>
        <taxon>Pleurodelinae</taxon>
        <taxon>Pleurodeles</taxon>
    </lineage>
</organism>
<name>A0AAV7L7H9_PLEWA</name>
<dbReference type="AlphaFoldDB" id="A0AAV7L7H9"/>
<evidence type="ECO:0000313" key="3">
    <source>
        <dbReference type="Proteomes" id="UP001066276"/>
    </source>
</evidence>
<feature type="compositionally biased region" description="Basic and acidic residues" evidence="1">
    <location>
        <begin position="27"/>
        <end position="42"/>
    </location>
</feature>